<keyword evidence="2" id="KW-1185">Reference proteome</keyword>
<evidence type="ECO:0000313" key="2">
    <source>
        <dbReference type="Proteomes" id="UP001151516"/>
    </source>
</evidence>
<organism evidence="1 2">
    <name type="scientific">Coemansia spiralis</name>
    <dbReference type="NCBI Taxonomy" id="417178"/>
    <lineage>
        <taxon>Eukaryota</taxon>
        <taxon>Fungi</taxon>
        <taxon>Fungi incertae sedis</taxon>
        <taxon>Zoopagomycota</taxon>
        <taxon>Kickxellomycotina</taxon>
        <taxon>Kickxellomycetes</taxon>
        <taxon>Kickxellales</taxon>
        <taxon>Kickxellaceae</taxon>
        <taxon>Coemansia</taxon>
    </lineage>
</organism>
<accession>A0A9W8GHR1</accession>
<dbReference type="Proteomes" id="UP001151516">
    <property type="component" value="Unassembled WGS sequence"/>
</dbReference>
<gene>
    <name evidence="1" type="ORF">IWW39_005350</name>
</gene>
<comment type="caution">
    <text evidence="1">The sequence shown here is derived from an EMBL/GenBank/DDBJ whole genome shotgun (WGS) entry which is preliminary data.</text>
</comment>
<dbReference type="AlphaFoldDB" id="A0A9W8GHR1"/>
<sequence>MSATVAAIEASRSTIIKSLLSREGPKTINQLYVALHQTFPDNFKGVSRHRFKRVYLKNLKEFKHIRVKVSRDPELLDKLRSDPESRVTASDKEAWLIEVAEPLAVKYLTGQVDLGVNHKDILEKINTERSKSKDFWEGKTNVPHDWRAVLKAAGNKTSL</sequence>
<proteinExistence type="predicted"/>
<reference evidence="1" key="1">
    <citation type="submission" date="2022-07" db="EMBL/GenBank/DDBJ databases">
        <title>Phylogenomic reconstructions and comparative analyses of Kickxellomycotina fungi.</title>
        <authorList>
            <person name="Reynolds N.K."/>
            <person name="Stajich J.E."/>
            <person name="Barry K."/>
            <person name="Grigoriev I.V."/>
            <person name="Crous P."/>
            <person name="Smith M.E."/>
        </authorList>
    </citation>
    <scope>NUCLEOTIDE SEQUENCE</scope>
    <source>
        <strain evidence="1">CBS 109367</strain>
    </source>
</reference>
<protein>
    <submittedName>
        <fullName evidence="1">Uncharacterized protein</fullName>
    </submittedName>
</protein>
<dbReference type="EMBL" id="JANBTX010000267">
    <property type="protein sequence ID" value="KAJ2683688.1"/>
    <property type="molecule type" value="Genomic_DNA"/>
</dbReference>
<name>A0A9W8GHR1_9FUNG</name>
<evidence type="ECO:0000313" key="1">
    <source>
        <dbReference type="EMBL" id="KAJ2683688.1"/>
    </source>
</evidence>
<dbReference type="OrthoDB" id="5568849at2759"/>